<reference evidence="1" key="1">
    <citation type="submission" date="2020-07" db="EMBL/GenBank/DDBJ databases">
        <title>The High-quality genome of the commercially important snow crab, Chionoecetes opilio.</title>
        <authorList>
            <person name="Jeong J.-H."/>
            <person name="Ryu S."/>
        </authorList>
    </citation>
    <scope>NUCLEOTIDE SEQUENCE</scope>
    <source>
        <strain evidence="1">MADBK_172401_WGS</strain>
        <tissue evidence="1">Digestive gland</tissue>
    </source>
</reference>
<protein>
    <recommendedName>
        <fullName evidence="3">Reverse transcriptase domain-containing protein</fullName>
    </recommendedName>
</protein>
<keyword evidence="2" id="KW-1185">Reference proteome</keyword>
<evidence type="ECO:0000313" key="1">
    <source>
        <dbReference type="EMBL" id="KAG0727365.1"/>
    </source>
</evidence>
<dbReference type="EMBL" id="JACEEZ010003454">
    <property type="protein sequence ID" value="KAG0727365.1"/>
    <property type="molecule type" value="Genomic_DNA"/>
</dbReference>
<proteinExistence type="predicted"/>
<name>A0A8J5D3G6_CHIOP</name>
<dbReference type="Proteomes" id="UP000770661">
    <property type="component" value="Unassembled WGS sequence"/>
</dbReference>
<dbReference type="OrthoDB" id="10265389at2759"/>
<gene>
    <name evidence="1" type="ORF">GWK47_034802</name>
</gene>
<sequence>MPVTLRNCVVAWWVPRRGVYRTARKVKTGDQPWFGFQCRKAADNKSKAWLRYKSHPTRRHKHQHKMACENMKRAQKEAINNWRDHLKRMLTGQSVGTKDWWSSIKQQQGFSRDDSIPPLTAPDGSVVTSHRGKAQGVGTLYKSQVRSRMENSPLAWSSCPPSYLGLLDRVQARTQRLARLKAPEAAAQIIQPLQQRRDVAGMCVMYKAHRMQLLQLAELRLNPRARPPPLYPCGPQHRPSSDCALREDGTLPPLLPTPLWSTLEHLGAPDRPAPHHFHARLQIGHVGHKCLREVNCCFAFRDPPARRPLRPRSILDTSCPELLGTQPLIHRETAASPPIPPMARWAEYFGQLFTVDPPTEQLHTTGLQAVDADPPIDETATSLDEVREAVAKLRSEARVHLAPSLLNACMDWVLDKVVDQSDCGASVGNTKITDLVFVDDAVIFAESLEVLVMALEALREEAKPLDLRSPGLRPRILCEYQNVSSKLPHSMLVFYAALLLLVLGERGHHQSTVHHHHLHQDPRPRPQDE</sequence>
<evidence type="ECO:0000313" key="2">
    <source>
        <dbReference type="Proteomes" id="UP000770661"/>
    </source>
</evidence>
<comment type="caution">
    <text evidence="1">The sequence shown here is derived from an EMBL/GenBank/DDBJ whole genome shotgun (WGS) entry which is preliminary data.</text>
</comment>
<accession>A0A8J5D3G6</accession>
<dbReference type="AlphaFoldDB" id="A0A8J5D3G6"/>
<evidence type="ECO:0008006" key="3">
    <source>
        <dbReference type="Google" id="ProtNLM"/>
    </source>
</evidence>
<organism evidence="1 2">
    <name type="scientific">Chionoecetes opilio</name>
    <name type="common">Atlantic snow crab</name>
    <name type="synonym">Cancer opilio</name>
    <dbReference type="NCBI Taxonomy" id="41210"/>
    <lineage>
        <taxon>Eukaryota</taxon>
        <taxon>Metazoa</taxon>
        <taxon>Ecdysozoa</taxon>
        <taxon>Arthropoda</taxon>
        <taxon>Crustacea</taxon>
        <taxon>Multicrustacea</taxon>
        <taxon>Malacostraca</taxon>
        <taxon>Eumalacostraca</taxon>
        <taxon>Eucarida</taxon>
        <taxon>Decapoda</taxon>
        <taxon>Pleocyemata</taxon>
        <taxon>Brachyura</taxon>
        <taxon>Eubrachyura</taxon>
        <taxon>Majoidea</taxon>
        <taxon>Majidae</taxon>
        <taxon>Chionoecetes</taxon>
    </lineage>
</organism>